<dbReference type="PROSITE" id="PS01154">
    <property type="entry name" value="RNA_POL_L_13KD"/>
    <property type="match status" value="1"/>
</dbReference>
<evidence type="ECO:0000256" key="2">
    <source>
        <dbReference type="ARBA" id="ARBA00022478"/>
    </source>
</evidence>
<reference evidence="7" key="2">
    <citation type="submission" date="2023-06" db="EMBL/GenBank/DDBJ databases">
        <authorList>
            <consortium name="Lawrence Berkeley National Laboratory"/>
            <person name="Mondo S.J."/>
            <person name="Hensen N."/>
            <person name="Bonometti L."/>
            <person name="Westerberg I."/>
            <person name="Brannstrom I.O."/>
            <person name="Guillou S."/>
            <person name="Cros-Aarteil S."/>
            <person name="Calhoun S."/>
            <person name="Haridas S."/>
            <person name="Kuo A."/>
            <person name="Pangilinan J."/>
            <person name="Riley R."/>
            <person name="Labutti K."/>
            <person name="Andreopoulos B."/>
            <person name="Lipzen A."/>
            <person name="Chen C."/>
            <person name="Yanf M."/>
            <person name="Daum C."/>
            <person name="Ng V."/>
            <person name="Clum A."/>
            <person name="Steindorff A."/>
            <person name="Ohm R."/>
            <person name="Martin F."/>
            <person name="Silar P."/>
            <person name="Natvig D."/>
            <person name="Lalanne C."/>
            <person name="Gautier V."/>
            <person name="Ament-Velasquez S.L."/>
            <person name="Kruys A."/>
            <person name="Hutchinson M.I."/>
            <person name="Powell A.J."/>
            <person name="Barry K."/>
            <person name="Miller A.N."/>
            <person name="Grigoriev I.V."/>
            <person name="Debuchy R."/>
            <person name="Gladieux P."/>
            <person name="Thoren M.H."/>
            <person name="Johannesson H."/>
        </authorList>
    </citation>
    <scope>NUCLEOTIDE SEQUENCE</scope>
    <source>
        <strain evidence="7">PSN324</strain>
    </source>
</reference>
<dbReference type="Proteomes" id="UP001321749">
    <property type="component" value="Unassembled WGS sequence"/>
</dbReference>
<dbReference type="Gene3D" id="3.30.1360.10">
    <property type="entry name" value="RNA polymerase, RBP11-like subunit"/>
    <property type="match status" value="1"/>
</dbReference>
<dbReference type="GO" id="GO:0003899">
    <property type="term" value="F:DNA-directed RNA polymerase activity"/>
    <property type="evidence" value="ECO:0007669"/>
    <property type="project" value="InterPro"/>
</dbReference>
<protein>
    <submittedName>
        <fullName evidence="7">DNA-directed RNA polymerase</fullName>
    </submittedName>
</protein>
<dbReference type="SUPFAM" id="SSF55257">
    <property type="entry name" value="RBP11-like subunits of RNA polymerase"/>
    <property type="match status" value="1"/>
</dbReference>
<dbReference type="InterPro" id="IPR036603">
    <property type="entry name" value="RBP11-like"/>
</dbReference>
<accession>A0AAV9HGC7</accession>
<proteinExistence type="inferred from homology"/>
<comment type="similarity">
    <text evidence="5">Belongs to the archaeal Rpo11/eukaryotic RPB11/RPC19 RNA polymerase subunit family.</text>
</comment>
<dbReference type="Pfam" id="PF13656">
    <property type="entry name" value="RNA_pol_L_2"/>
    <property type="match status" value="1"/>
</dbReference>
<dbReference type="CDD" id="cd06926">
    <property type="entry name" value="RNAP_II_RPB11"/>
    <property type="match status" value="1"/>
</dbReference>
<gene>
    <name evidence="7" type="ORF">QBC42DRAFT_275780</name>
</gene>
<sequence length="131" mass="14414">MNAPDRFELFLLQDGEKKIVETVVNGMSNCSDFTIKKEDHTIGNLLSERLKQAPNVMMAGYKVAHPNVPELFIRVQTDGTVTPREALVNALKQLVAAYGQLGREFQKELALRQYADQGENGDGSGAQGGTY</sequence>
<evidence type="ECO:0000259" key="6">
    <source>
        <dbReference type="Pfam" id="PF13656"/>
    </source>
</evidence>
<evidence type="ECO:0000313" key="7">
    <source>
        <dbReference type="EMBL" id="KAK4458855.1"/>
    </source>
</evidence>
<organism evidence="7 8">
    <name type="scientific">Cladorrhinum samala</name>
    <dbReference type="NCBI Taxonomy" id="585594"/>
    <lineage>
        <taxon>Eukaryota</taxon>
        <taxon>Fungi</taxon>
        <taxon>Dikarya</taxon>
        <taxon>Ascomycota</taxon>
        <taxon>Pezizomycotina</taxon>
        <taxon>Sordariomycetes</taxon>
        <taxon>Sordariomycetidae</taxon>
        <taxon>Sordariales</taxon>
        <taxon>Podosporaceae</taxon>
        <taxon>Cladorrhinum</taxon>
    </lineage>
</organism>
<feature type="domain" description="DNA-directed RNA polymerase RBP11-like dimerisation" evidence="6">
    <location>
        <begin position="31"/>
        <end position="101"/>
    </location>
</feature>
<comment type="subcellular location">
    <subcellularLocation>
        <location evidence="1">Nucleus</location>
    </subcellularLocation>
</comment>
<keyword evidence="4" id="KW-0539">Nucleus</keyword>
<dbReference type="EMBL" id="MU865054">
    <property type="protein sequence ID" value="KAK4458855.1"/>
    <property type="molecule type" value="Genomic_DNA"/>
</dbReference>
<dbReference type="PANTHER" id="PTHR13946:SF16">
    <property type="entry name" value="DNA-DIRECTED RNA POLYMERASE II SUBUNIT RPB11"/>
    <property type="match status" value="1"/>
</dbReference>
<evidence type="ECO:0000256" key="3">
    <source>
        <dbReference type="ARBA" id="ARBA00023163"/>
    </source>
</evidence>
<dbReference type="HAMAP" id="MF_00261">
    <property type="entry name" value="RNApol_arch_Rpo11"/>
    <property type="match status" value="1"/>
</dbReference>
<keyword evidence="8" id="KW-1185">Reference proteome</keyword>
<keyword evidence="2 7" id="KW-0240">DNA-directed RNA polymerase</keyword>
<dbReference type="GO" id="GO:0003677">
    <property type="term" value="F:DNA binding"/>
    <property type="evidence" value="ECO:0007669"/>
    <property type="project" value="InterPro"/>
</dbReference>
<dbReference type="GO" id="GO:0005665">
    <property type="term" value="C:RNA polymerase II, core complex"/>
    <property type="evidence" value="ECO:0007669"/>
    <property type="project" value="InterPro"/>
</dbReference>
<name>A0AAV9HGC7_9PEZI</name>
<evidence type="ECO:0000256" key="4">
    <source>
        <dbReference type="ARBA" id="ARBA00023242"/>
    </source>
</evidence>
<evidence type="ECO:0000313" key="8">
    <source>
        <dbReference type="Proteomes" id="UP001321749"/>
    </source>
</evidence>
<comment type="caution">
    <text evidence="7">The sequence shown here is derived from an EMBL/GenBank/DDBJ whole genome shotgun (WGS) entry which is preliminary data.</text>
</comment>
<dbReference type="InterPro" id="IPR022905">
    <property type="entry name" value="Rpo11-like"/>
</dbReference>
<evidence type="ECO:0000256" key="5">
    <source>
        <dbReference type="ARBA" id="ARBA00025751"/>
    </source>
</evidence>
<reference evidence="7" key="1">
    <citation type="journal article" date="2023" name="Mol. Phylogenet. Evol.">
        <title>Genome-scale phylogeny and comparative genomics of the fungal order Sordariales.</title>
        <authorList>
            <person name="Hensen N."/>
            <person name="Bonometti L."/>
            <person name="Westerberg I."/>
            <person name="Brannstrom I.O."/>
            <person name="Guillou S."/>
            <person name="Cros-Aarteil S."/>
            <person name="Calhoun S."/>
            <person name="Haridas S."/>
            <person name="Kuo A."/>
            <person name="Mondo S."/>
            <person name="Pangilinan J."/>
            <person name="Riley R."/>
            <person name="LaButti K."/>
            <person name="Andreopoulos B."/>
            <person name="Lipzen A."/>
            <person name="Chen C."/>
            <person name="Yan M."/>
            <person name="Daum C."/>
            <person name="Ng V."/>
            <person name="Clum A."/>
            <person name="Steindorff A."/>
            <person name="Ohm R.A."/>
            <person name="Martin F."/>
            <person name="Silar P."/>
            <person name="Natvig D.O."/>
            <person name="Lalanne C."/>
            <person name="Gautier V."/>
            <person name="Ament-Velasquez S.L."/>
            <person name="Kruys A."/>
            <person name="Hutchinson M.I."/>
            <person name="Powell A.J."/>
            <person name="Barry K."/>
            <person name="Miller A.N."/>
            <person name="Grigoriev I.V."/>
            <person name="Debuchy R."/>
            <person name="Gladieux P."/>
            <person name="Hiltunen Thoren M."/>
            <person name="Johannesson H."/>
        </authorList>
    </citation>
    <scope>NUCLEOTIDE SEQUENCE</scope>
    <source>
        <strain evidence="7">PSN324</strain>
    </source>
</reference>
<dbReference type="PANTHER" id="PTHR13946">
    <property type="entry name" value="DNA-DIRECTED RNA POLYMERASE I,II,III"/>
    <property type="match status" value="1"/>
</dbReference>
<dbReference type="GO" id="GO:0006366">
    <property type="term" value="P:transcription by RNA polymerase II"/>
    <property type="evidence" value="ECO:0007669"/>
    <property type="project" value="InterPro"/>
</dbReference>
<dbReference type="AlphaFoldDB" id="A0AAV9HGC7"/>
<dbReference type="InterPro" id="IPR009025">
    <property type="entry name" value="RBP11-like_dimer"/>
</dbReference>
<keyword evidence="3" id="KW-0804">Transcription</keyword>
<dbReference type="InterPro" id="IPR008193">
    <property type="entry name" value="RNA_pol_Rpb11_13-16kDa_CS"/>
</dbReference>
<evidence type="ECO:0000256" key="1">
    <source>
        <dbReference type="ARBA" id="ARBA00004123"/>
    </source>
</evidence>
<dbReference type="InterPro" id="IPR037685">
    <property type="entry name" value="RBP11"/>
</dbReference>
<dbReference type="GO" id="GO:0046983">
    <property type="term" value="F:protein dimerization activity"/>
    <property type="evidence" value="ECO:0007669"/>
    <property type="project" value="InterPro"/>
</dbReference>